<dbReference type="InterPro" id="IPR010982">
    <property type="entry name" value="Lambda_DNA-bd_dom_sf"/>
</dbReference>
<dbReference type="Proteomes" id="UP000484547">
    <property type="component" value="Unassembled WGS sequence"/>
</dbReference>
<keyword evidence="1 3" id="KW-0238">DNA-binding</keyword>
<comment type="caution">
    <text evidence="3">The sequence shown here is derived from an EMBL/GenBank/DDBJ whole genome shotgun (WGS) entry which is preliminary data.</text>
</comment>
<dbReference type="HOGENOM" id="CLU_066192_17_6_9"/>
<dbReference type="EMBL" id="WNBM01000006">
    <property type="protein sequence ID" value="MTT76353.1"/>
    <property type="molecule type" value="Genomic_DNA"/>
</dbReference>
<dbReference type="SMART" id="SM00530">
    <property type="entry name" value="HTH_XRE"/>
    <property type="match status" value="1"/>
</dbReference>
<dbReference type="OrthoDB" id="1651614at2"/>
<dbReference type="SUPFAM" id="SSF47413">
    <property type="entry name" value="lambda repressor-like DNA-binding domains"/>
    <property type="match status" value="1"/>
</dbReference>
<dbReference type="GO" id="GO:0003677">
    <property type="term" value="F:DNA binding"/>
    <property type="evidence" value="ECO:0007669"/>
    <property type="project" value="UniProtKB-KW"/>
</dbReference>
<evidence type="ECO:0000259" key="2">
    <source>
        <dbReference type="PROSITE" id="PS50943"/>
    </source>
</evidence>
<keyword evidence="6" id="KW-1185">Reference proteome</keyword>
<dbReference type="PROSITE" id="PS50943">
    <property type="entry name" value="HTH_CROC1"/>
    <property type="match status" value="1"/>
</dbReference>
<protein>
    <submittedName>
        <fullName evidence="3">DNA-binding helix-turn-helix protein</fullName>
    </submittedName>
    <submittedName>
        <fullName evidence="4">Helix-turn-helix domain-containing protein</fullName>
    </submittedName>
</protein>
<evidence type="ECO:0000313" key="6">
    <source>
        <dbReference type="Proteomes" id="UP000443070"/>
    </source>
</evidence>
<dbReference type="RefSeq" id="WP_021717513.1">
    <property type="nucleotide sequence ID" value="NZ_AP025560.1"/>
</dbReference>
<evidence type="ECO:0000313" key="5">
    <source>
        <dbReference type="EMBL" id="MTU04417.1"/>
    </source>
</evidence>
<evidence type="ECO:0000256" key="1">
    <source>
        <dbReference type="ARBA" id="ARBA00023125"/>
    </source>
</evidence>
<organism evidence="3">
    <name type="scientific">Phascolarctobacterium faecium</name>
    <dbReference type="NCBI Taxonomy" id="33025"/>
    <lineage>
        <taxon>Bacteria</taxon>
        <taxon>Bacillati</taxon>
        <taxon>Bacillota</taxon>
        <taxon>Negativicutes</taxon>
        <taxon>Acidaminococcales</taxon>
        <taxon>Acidaminococcaceae</taxon>
        <taxon>Phascolarctobacterium</taxon>
    </lineage>
</organism>
<accession>R6J598</accession>
<name>R6J598_9FIRM</name>
<dbReference type="Gene3D" id="1.10.260.40">
    <property type="entry name" value="lambda repressor-like DNA-binding domains"/>
    <property type="match status" value="1"/>
</dbReference>
<proteinExistence type="predicted"/>
<dbReference type="STRING" id="1262914.BN533_00610"/>
<dbReference type="EMBL" id="CBDS010000037">
    <property type="protein sequence ID" value="CDB45482.1"/>
    <property type="molecule type" value="Genomic_DNA"/>
</dbReference>
<dbReference type="CDD" id="cd00093">
    <property type="entry name" value="HTH_XRE"/>
    <property type="match status" value="1"/>
</dbReference>
<gene>
    <name evidence="3" type="ORF">BN533_00610</name>
    <name evidence="4" type="ORF">GMD11_08760</name>
    <name evidence="5" type="ORF">GMD18_08415</name>
</gene>
<dbReference type="InterPro" id="IPR001387">
    <property type="entry name" value="Cro/C1-type_HTH"/>
</dbReference>
<dbReference type="eggNOG" id="COG1476">
    <property type="taxonomic scope" value="Bacteria"/>
</dbReference>
<evidence type="ECO:0000313" key="7">
    <source>
        <dbReference type="Proteomes" id="UP000484547"/>
    </source>
</evidence>
<evidence type="ECO:0000313" key="4">
    <source>
        <dbReference type="EMBL" id="MTT76353.1"/>
    </source>
</evidence>
<reference evidence="6 7" key="2">
    <citation type="journal article" date="2019" name="Nat. Med.">
        <title>A library of human gut bacterial isolates paired with longitudinal multiomics data enables mechanistic microbiome research.</title>
        <authorList>
            <person name="Poyet M."/>
            <person name="Groussin M."/>
            <person name="Gibbons S.M."/>
            <person name="Avila-Pacheco J."/>
            <person name="Jiang X."/>
            <person name="Kearney S.M."/>
            <person name="Perrotta A.R."/>
            <person name="Berdy B."/>
            <person name="Zhao S."/>
            <person name="Lieberman T.D."/>
            <person name="Swanson P.K."/>
            <person name="Smith M."/>
            <person name="Roesemann S."/>
            <person name="Alexander J.E."/>
            <person name="Rich S.A."/>
            <person name="Livny J."/>
            <person name="Vlamakis H."/>
            <person name="Clish C."/>
            <person name="Bullock K."/>
            <person name="Deik A."/>
            <person name="Scott J."/>
            <person name="Pierce K.A."/>
            <person name="Xavier R.J."/>
            <person name="Alm E.J."/>
        </authorList>
    </citation>
    <scope>NUCLEOTIDE SEQUENCE [LARGE SCALE GENOMIC DNA]</scope>
    <source>
        <strain evidence="4 7">BIOML-A13</strain>
        <strain evidence="5 6">BIOML-A3</strain>
    </source>
</reference>
<sequence length="104" mass="11862">MNPDYKEIGKNIRLMRIRHGISQSELAQRLDVSQTHMSNLEHGRVSVSLRVLLRLAHFFKCSVDTLLGSVLQGHVVPEVNNDGYDIEDLALLLKVLKQKRVEVM</sequence>
<dbReference type="Proteomes" id="UP000443070">
    <property type="component" value="Unassembled WGS sequence"/>
</dbReference>
<dbReference type="EMBL" id="WNBW01000006">
    <property type="protein sequence ID" value="MTU04417.1"/>
    <property type="molecule type" value="Genomic_DNA"/>
</dbReference>
<dbReference type="AlphaFoldDB" id="R6J598"/>
<dbReference type="PANTHER" id="PTHR46558:SF4">
    <property type="entry name" value="DNA-BIDING PHAGE PROTEIN"/>
    <property type="match status" value="1"/>
</dbReference>
<dbReference type="PANTHER" id="PTHR46558">
    <property type="entry name" value="TRACRIPTIONAL REGULATORY PROTEIN-RELATED-RELATED"/>
    <property type="match status" value="1"/>
</dbReference>
<dbReference type="Pfam" id="PF01381">
    <property type="entry name" value="HTH_3"/>
    <property type="match status" value="1"/>
</dbReference>
<evidence type="ECO:0000313" key="3">
    <source>
        <dbReference type="EMBL" id="CDB45482.1"/>
    </source>
</evidence>
<feature type="domain" description="HTH cro/C1-type" evidence="2">
    <location>
        <begin position="12"/>
        <end position="66"/>
    </location>
</feature>
<accession>A0A6I3S3I2</accession>
<reference evidence="3" key="1">
    <citation type="submission" date="2012-11" db="EMBL/GenBank/DDBJ databases">
        <title>Dependencies among metagenomic species, viruses, plasmids and units of genetic variation.</title>
        <authorList>
            <person name="Nielsen H.B."/>
            <person name="Almeida M."/>
            <person name="Juncker A.S."/>
            <person name="Rasmussen S."/>
            <person name="Li J."/>
            <person name="Sunagawa S."/>
            <person name="Plichta D."/>
            <person name="Gautier L."/>
            <person name="Le Chatelier E."/>
            <person name="Peletier E."/>
            <person name="Bonde I."/>
            <person name="Nielsen T."/>
            <person name="Manichanh C."/>
            <person name="Arumugam M."/>
            <person name="Batto J."/>
            <person name="Santos M.B.Q.D."/>
            <person name="Blom N."/>
            <person name="Borruel N."/>
            <person name="Burgdorf K.S."/>
            <person name="Boumezbeur F."/>
            <person name="Casellas F."/>
            <person name="Dore J."/>
            <person name="Guarner F."/>
            <person name="Hansen T."/>
            <person name="Hildebrand F."/>
            <person name="Kaas R.S."/>
            <person name="Kennedy S."/>
            <person name="Kristiansen K."/>
            <person name="Kultima J.R."/>
            <person name="Leonard P."/>
            <person name="Levenez F."/>
            <person name="Lund O."/>
            <person name="Moumen B."/>
            <person name="Le Paslier D."/>
            <person name="Pons N."/>
            <person name="Pedersen O."/>
            <person name="Prifti E."/>
            <person name="Qin J."/>
            <person name="Raes J."/>
            <person name="Tap J."/>
            <person name="Tims S."/>
            <person name="Ussery D.W."/>
            <person name="Yamada T."/>
            <person name="MetaHit consortium"/>
            <person name="Renault P."/>
            <person name="Sicheritz-Ponten T."/>
            <person name="Bork P."/>
            <person name="Wang J."/>
            <person name="Brunak S."/>
            <person name="Ehrlich S.D."/>
        </authorList>
    </citation>
    <scope>NUCLEOTIDE SEQUENCE [LARGE SCALE GENOMIC DNA]</scope>
</reference>